<dbReference type="RefSeq" id="WP_152757765.1">
    <property type="nucleotide sequence ID" value="NZ_WHLY01000002.1"/>
</dbReference>
<dbReference type="GO" id="GO:0030313">
    <property type="term" value="C:cell envelope"/>
    <property type="evidence" value="ECO:0007669"/>
    <property type="project" value="UniProtKB-SubCell"/>
</dbReference>
<dbReference type="AlphaFoldDB" id="A0A7C9BAQ4"/>
<organism evidence="6 7">
    <name type="scientific">Salmonirosea aquatica</name>
    <dbReference type="NCBI Taxonomy" id="2654236"/>
    <lineage>
        <taxon>Bacteria</taxon>
        <taxon>Pseudomonadati</taxon>
        <taxon>Bacteroidota</taxon>
        <taxon>Cytophagia</taxon>
        <taxon>Cytophagales</taxon>
        <taxon>Spirosomataceae</taxon>
        <taxon>Salmonirosea</taxon>
    </lineage>
</organism>
<dbReference type="Proteomes" id="UP000479293">
    <property type="component" value="Unassembled WGS sequence"/>
</dbReference>
<accession>A0A7C9BAQ4</accession>
<evidence type="ECO:0000256" key="3">
    <source>
        <dbReference type="ARBA" id="ARBA00023284"/>
    </source>
</evidence>
<evidence type="ECO:0000256" key="1">
    <source>
        <dbReference type="ARBA" id="ARBA00004196"/>
    </source>
</evidence>
<evidence type="ECO:0000256" key="2">
    <source>
        <dbReference type="ARBA" id="ARBA00022748"/>
    </source>
</evidence>
<name>A0A7C9BAQ4_9BACT</name>
<protein>
    <submittedName>
        <fullName evidence="6">Redoxin family protein</fullName>
    </submittedName>
</protein>
<dbReference type="Gene3D" id="3.40.30.10">
    <property type="entry name" value="Glutaredoxin"/>
    <property type="match status" value="1"/>
</dbReference>
<feature type="domain" description="Thioredoxin" evidence="5">
    <location>
        <begin position="22"/>
        <end position="181"/>
    </location>
</feature>
<dbReference type="Pfam" id="PF08534">
    <property type="entry name" value="Redoxin"/>
    <property type="match status" value="1"/>
</dbReference>
<dbReference type="PROSITE" id="PS51352">
    <property type="entry name" value="THIOREDOXIN_2"/>
    <property type="match status" value="1"/>
</dbReference>
<comment type="subcellular location">
    <subcellularLocation>
        <location evidence="1">Cell envelope</location>
    </subcellularLocation>
</comment>
<reference evidence="6 7" key="1">
    <citation type="submission" date="2019-10" db="EMBL/GenBank/DDBJ databases">
        <title>Draft Genome Sequence of Cytophagaceae sp. SJW1-29.</title>
        <authorList>
            <person name="Choi A."/>
        </authorList>
    </citation>
    <scope>NUCLEOTIDE SEQUENCE [LARGE SCALE GENOMIC DNA]</scope>
    <source>
        <strain evidence="6 7">SJW1-29</strain>
    </source>
</reference>
<keyword evidence="4" id="KW-0472">Membrane</keyword>
<keyword evidence="2" id="KW-0201">Cytochrome c-type biogenesis</keyword>
<gene>
    <name evidence="6" type="ORF">GBK04_05990</name>
</gene>
<evidence type="ECO:0000313" key="7">
    <source>
        <dbReference type="Proteomes" id="UP000479293"/>
    </source>
</evidence>
<dbReference type="InterPro" id="IPR017937">
    <property type="entry name" value="Thioredoxin_CS"/>
</dbReference>
<dbReference type="SUPFAM" id="SSF52833">
    <property type="entry name" value="Thioredoxin-like"/>
    <property type="match status" value="1"/>
</dbReference>
<dbReference type="EMBL" id="WHLY01000002">
    <property type="protein sequence ID" value="MPR32918.1"/>
    <property type="molecule type" value="Genomic_DNA"/>
</dbReference>
<dbReference type="InterPro" id="IPR013766">
    <property type="entry name" value="Thioredoxin_domain"/>
</dbReference>
<dbReference type="InterPro" id="IPR036249">
    <property type="entry name" value="Thioredoxin-like_sf"/>
</dbReference>
<dbReference type="PANTHER" id="PTHR42852">
    <property type="entry name" value="THIOL:DISULFIDE INTERCHANGE PROTEIN DSBE"/>
    <property type="match status" value="1"/>
</dbReference>
<comment type="caution">
    <text evidence="6">The sequence shown here is derived from an EMBL/GenBank/DDBJ whole genome shotgun (WGS) entry which is preliminary data.</text>
</comment>
<evidence type="ECO:0000256" key="4">
    <source>
        <dbReference type="SAM" id="Phobius"/>
    </source>
</evidence>
<evidence type="ECO:0000259" key="5">
    <source>
        <dbReference type="PROSITE" id="PS51352"/>
    </source>
</evidence>
<dbReference type="GO" id="GO:0016491">
    <property type="term" value="F:oxidoreductase activity"/>
    <property type="evidence" value="ECO:0007669"/>
    <property type="project" value="InterPro"/>
</dbReference>
<evidence type="ECO:0000313" key="6">
    <source>
        <dbReference type="EMBL" id="MPR32918.1"/>
    </source>
</evidence>
<dbReference type="CDD" id="cd02966">
    <property type="entry name" value="TlpA_like_family"/>
    <property type="match status" value="1"/>
</dbReference>
<keyword evidence="3" id="KW-0676">Redox-active center</keyword>
<keyword evidence="7" id="KW-1185">Reference proteome</keyword>
<feature type="transmembrane region" description="Helical" evidence="4">
    <location>
        <begin position="7"/>
        <end position="25"/>
    </location>
</feature>
<keyword evidence="4" id="KW-0812">Transmembrane</keyword>
<sequence>MKPSQKYIVIFATIFVAIIALYKVFKESPADQNNDVANSETSASTEQNPISPYLALSDMKGNTVVMDSSKLVFVNVWATWCGPCNAEMPSIQALYRRYKDHPKMAFYVVSDENPSTVHNFLQKKDYELPFYLFNGAYPPVLDGSAIPRTYMLRHGQVLAEQVGAINWNDPQVFEFIDKQLAL</sequence>
<keyword evidence="4" id="KW-1133">Transmembrane helix</keyword>
<dbReference type="InterPro" id="IPR013740">
    <property type="entry name" value="Redoxin"/>
</dbReference>
<proteinExistence type="predicted"/>
<dbReference type="PROSITE" id="PS00194">
    <property type="entry name" value="THIOREDOXIN_1"/>
    <property type="match status" value="1"/>
</dbReference>
<dbReference type="GO" id="GO:0017004">
    <property type="term" value="P:cytochrome complex assembly"/>
    <property type="evidence" value="ECO:0007669"/>
    <property type="project" value="UniProtKB-KW"/>
</dbReference>
<dbReference type="InterPro" id="IPR050553">
    <property type="entry name" value="Thioredoxin_ResA/DsbE_sf"/>
</dbReference>
<dbReference type="PANTHER" id="PTHR42852:SF13">
    <property type="entry name" value="PROTEIN DIPZ"/>
    <property type="match status" value="1"/>
</dbReference>